<dbReference type="InterPro" id="IPR003339">
    <property type="entry name" value="ABC/ECF_trnsptr_transmembrane"/>
</dbReference>
<dbReference type="CDD" id="cd16914">
    <property type="entry name" value="EcfT"/>
    <property type="match status" value="1"/>
</dbReference>
<organism evidence="6 7">
    <name type="scientific">Microbacterium pseudoresistens</name>
    <dbReference type="NCBI Taxonomy" id="640634"/>
    <lineage>
        <taxon>Bacteria</taxon>
        <taxon>Bacillati</taxon>
        <taxon>Actinomycetota</taxon>
        <taxon>Actinomycetes</taxon>
        <taxon>Micrococcales</taxon>
        <taxon>Microbacteriaceae</taxon>
        <taxon>Microbacterium</taxon>
    </lineage>
</organism>
<evidence type="ECO:0000256" key="3">
    <source>
        <dbReference type="ARBA" id="ARBA00022989"/>
    </source>
</evidence>
<accession>A0A7Y9ETN7</accession>
<dbReference type="EMBL" id="JACCBH010000001">
    <property type="protein sequence ID" value="NYD53757.1"/>
    <property type="molecule type" value="Genomic_DNA"/>
</dbReference>
<evidence type="ECO:0000256" key="1">
    <source>
        <dbReference type="ARBA" id="ARBA00004141"/>
    </source>
</evidence>
<keyword evidence="4 5" id="KW-0472">Membrane</keyword>
<evidence type="ECO:0000256" key="2">
    <source>
        <dbReference type="ARBA" id="ARBA00022692"/>
    </source>
</evidence>
<dbReference type="Proteomes" id="UP000552045">
    <property type="component" value="Unassembled WGS sequence"/>
</dbReference>
<dbReference type="Pfam" id="PF02361">
    <property type="entry name" value="CbiQ"/>
    <property type="match status" value="1"/>
</dbReference>
<feature type="transmembrane region" description="Helical" evidence="5">
    <location>
        <begin position="260"/>
        <end position="278"/>
    </location>
</feature>
<keyword evidence="7" id="KW-1185">Reference proteome</keyword>
<evidence type="ECO:0000313" key="7">
    <source>
        <dbReference type="Proteomes" id="UP000552045"/>
    </source>
</evidence>
<dbReference type="AlphaFoldDB" id="A0A7Y9ETN7"/>
<feature type="transmembrane region" description="Helical" evidence="5">
    <location>
        <begin position="119"/>
        <end position="143"/>
    </location>
</feature>
<evidence type="ECO:0000256" key="4">
    <source>
        <dbReference type="ARBA" id="ARBA00023136"/>
    </source>
</evidence>
<feature type="transmembrane region" description="Helical" evidence="5">
    <location>
        <begin position="78"/>
        <end position="99"/>
    </location>
</feature>
<gene>
    <name evidence="6" type="ORF">BKA02_000812</name>
</gene>
<comment type="caution">
    <text evidence="6">The sequence shown here is derived from an EMBL/GenBank/DDBJ whole genome shotgun (WGS) entry which is preliminary data.</text>
</comment>
<sequence length="279" mass="29724">MSAKPTMTTSPVADPYASAAPVPRHAYLHHLNPLAKVGAVLPAMALLPFTRDLATPAAFLALAYLVLLTGARLSGRVLAILFLAMPVGMLLLGLGFAVWADPARVADTASVLRIGDWHLRSGALLIGAATALRLGAILALAFIGGLTTTGPDLVRASVQQLRVPYRIGYTALAAYRFVPRFGHELAVIRAAHRVRGHASGFWGGRGPIARLARGWGYIVPLLAGAIRHAERVALAMDSRAFGAHPTRTERHVVPFRARDVVFIVAMLAASATLFVLFLR</sequence>
<reference evidence="6 7" key="1">
    <citation type="submission" date="2020-07" db="EMBL/GenBank/DDBJ databases">
        <title>Sequencing the genomes of 1000 actinobacteria strains.</title>
        <authorList>
            <person name="Klenk H.-P."/>
        </authorList>
    </citation>
    <scope>NUCLEOTIDE SEQUENCE [LARGE SCALE GENOMIC DNA]</scope>
    <source>
        <strain evidence="6 7">DSM 22185</strain>
    </source>
</reference>
<comment type="subcellular location">
    <subcellularLocation>
        <location evidence="1">Membrane</location>
        <topology evidence="1">Multi-pass membrane protein</topology>
    </subcellularLocation>
</comment>
<dbReference type="PANTHER" id="PTHR33514">
    <property type="entry name" value="PROTEIN ABCI12, CHLOROPLASTIC"/>
    <property type="match status" value="1"/>
</dbReference>
<dbReference type="PANTHER" id="PTHR33514:SF13">
    <property type="entry name" value="PROTEIN ABCI12, CHLOROPLASTIC"/>
    <property type="match status" value="1"/>
</dbReference>
<evidence type="ECO:0000256" key="5">
    <source>
        <dbReference type="SAM" id="Phobius"/>
    </source>
</evidence>
<keyword evidence="2 5" id="KW-0812">Transmembrane</keyword>
<protein>
    <submittedName>
        <fullName evidence="6">Energy-coupling factor transport system permease protein</fullName>
    </submittedName>
</protein>
<keyword evidence="3 5" id="KW-1133">Transmembrane helix</keyword>
<feature type="transmembrane region" description="Helical" evidence="5">
    <location>
        <begin position="53"/>
        <end position="71"/>
    </location>
</feature>
<proteinExistence type="predicted"/>
<name>A0A7Y9ETN7_9MICO</name>
<dbReference type="GO" id="GO:0005886">
    <property type="term" value="C:plasma membrane"/>
    <property type="evidence" value="ECO:0007669"/>
    <property type="project" value="TreeGrafter"/>
</dbReference>
<evidence type="ECO:0000313" key="6">
    <source>
        <dbReference type="EMBL" id="NYD53757.1"/>
    </source>
</evidence>